<protein>
    <submittedName>
        <fullName evidence="1">Transcriptional regulator</fullName>
    </submittedName>
</protein>
<proteinExistence type="predicted"/>
<dbReference type="EMBL" id="QNQT01000009">
    <property type="protein sequence ID" value="RDU35475.1"/>
    <property type="molecule type" value="Genomic_DNA"/>
</dbReference>
<dbReference type="RefSeq" id="WP_115453259.1">
    <property type="nucleotide sequence ID" value="NZ_QNQT01000009.1"/>
</dbReference>
<dbReference type="AlphaFoldDB" id="A0A3D8GLX5"/>
<sequence length="154" mass="17764">MSLLKSLTTAEKKKIQKAVEKELERYRIYSTTAFFKREANLTTSYVPRYHGSTNQTGDSTAAAAIHNADAERKRIEHCQRIDEAVNRLPEMERKLIQERYMDKDSDYMTDLKYYSFVMDPPVSQSKFNCIRQSAMIKLALMLGIDAGVDISRLL</sequence>
<dbReference type="OrthoDB" id="1797434at2"/>
<name>A0A3D8GLX5_9BACI</name>
<evidence type="ECO:0000313" key="2">
    <source>
        <dbReference type="Proteomes" id="UP000257144"/>
    </source>
</evidence>
<dbReference type="Proteomes" id="UP000257144">
    <property type="component" value="Unassembled WGS sequence"/>
</dbReference>
<dbReference type="InterPro" id="IPR006524">
    <property type="entry name" value="ArpU-like"/>
</dbReference>
<keyword evidence="2" id="KW-1185">Reference proteome</keyword>
<accession>A0A3D8GLX5</accession>
<gene>
    <name evidence="1" type="ORF">DRW41_17190</name>
</gene>
<evidence type="ECO:0000313" key="1">
    <source>
        <dbReference type="EMBL" id="RDU35475.1"/>
    </source>
</evidence>
<comment type="caution">
    <text evidence="1">The sequence shown here is derived from an EMBL/GenBank/DDBJ whole genome shotgun (WGS) entry which is preliminary data.</text>
</comment>
<reference evidence="1 2" key="1">
    <citation type="submission" date="2018-07" db="EMBL/GenBank/DDBJ databases">
        <title>Bacillus sp. YLB-04 draft genome sequence.</title>
        <authorList>
            <person name="Yu L."/>
            <person name="Tang X."/>
        </authorList>
    </citation>
    <scope>NUCLEOTIDE SEQUENCE [LARGE SCALE GENOMIC DNA]</scope>
    <source>
        <strain evidence="1 2">YLB-04</strain>
    </source>
</reference>
<dbReference type="NCBIfam" id="TIGR01637">
    <property type="entry name" value="phage_arpU"/>
    <property type="match status" value="1"/>
</dbReference>
<organism evidence="1 2">
    <name type="scientific">Neobacillus piezotolerans</name>
    <dbReference type="NCBI Taxonomy" id="2259171"/>
    <lineage>
        <taxon>Bacteria</taxon>
        <taxon>Bacillati</taxon>
        <taxon>Bacillota</taxon>
        <taxon>Bacilli</taxon>
        <taxon>Bacillales</taxon>
        <taxon>Bacillaceae</taxon>
        <taxon>Neobacillus</taxon>
    </lineage>
</organism>